<dbReference type="EMBL" id="FWZT01000007">
    <property type="protein sequence ID" value="SMF21372.1"/>
    <property type="molecule type" value="Genomic_DNA"/>
</dbReference>
<dbReference type="Gene3D" id="3.40.1000.10">
    <property type="entry name" value="Mog1/PsbP, alpha/beta/alpha sandwich"/>
    <property type="match status" value="1"/>
</dbReference>
<keyword evidence="2" id="KW-1133">Transmembrane helix</keyword>
<evidence type="ECO:0000256" key="2">
    <source>
        <dbReference type="SAM" id="Phobius"/>
    </source>
</evidence>
<feature type="signal peptide" evidence="3">
    <location>
        <begin position="1"/>
        <end position="23"/>
    </location>
</feature>
<evidence type="ECO:0000256" key="3">
    <source>
        <dbReference type="SAM" id="SignalP"/>
    </source>
</evidence>
<organism evidence="4 5">
    <name type="scientific">Pseudobacteriovorax antillogorgiicola</name>
    <dbReference type="NCBI Taxonomy" id="1513793"/>
    <lineage>
        <taxon>Bacteria</taxon>
        <taxon>Pseudomonadati</taxon>
        <taxon>Bdellovibrionota</taxon>
        <taxon>Oligoflexia</taxon>
        <taxon>Oligoflexales</taxon>
        <taxon>Pseudobacteriovoracaceae</taxon>
        <taxon>Pseudobacteriovorax</taxon>
    </lineage>
</organism>
<protein>
    <submittedName>
        <fullName evidence="4">Uncharacterized protein</fullName>
    </submittedName>
</protein>
<gene>
    <name evidence="4" type="ORF">SAMN06296036_10796</name>
</gene>
<feature type="transmembrane region" description="Helical" evidence="2">
    <location>
        <begin position="201"/>
        <end position="221"/>
    </location>
</feature>
<name>A0A1Y6BR88_9BACT</name>
<evidence type="ECO:0000313" key="4">
    <source>
        <dbReference type="EMBL" id="SMF21372.1"/>
    </source>
</evidence>
<accession>A0A1Y6BR88</accession>
<dbReference type="RefSeq" id="WP_132318485.1">
    <property type="nucleotide sequence ID" value="NZ_FWZT01000007.1"/>
</dbReference>
<dbReference type="OrthoDB" id="10003875at2"/>
<keyword evidence="5" id="KW-1185">Reference proteome</keyword>
<reference evidence="5" key="1">
    <citation type="submission" date="2017-04" db="EMBL/GenBank/DDBJ databases">
        <authorList>
            <person name="Varghese N."/>
            <person name="Submissions S."/>
        </authorList>
    </citation>
    <scope>NUCLEOTIDE SEQUENCE [LARGE SCALE GENOMIC DNA]</scope>
    <source>
        <strain evidence="5">RKEM611</strain>
    </source>
</reference>
<dbReference type="AlphaFoldDB" id="A0A1Y6BR88"/>
<keyword evidence="3" id="KW-0732">Signal</keyword>
<feature type="compositionally biased region" description="Acidic residues" evidence="1">
    <location>
        <begin position="242"/>
        <end position="256"/>
    </location>
</feature>
<feature type="region of interest" description="Disordered" evidence="1">
    <location>
        <begin position="242"/>
        <end position="266"/>
    </location>
</feature>
<keyword evidence="2" id="KW-0472">Membrane</keyword>
<keyword evidence="2" id="KW-0812">Transmembrane</keyword>
<sequence length="266" mass="29783">MLSQNLNKTLLFLSLTQASLSLATEAPRADGQAINIAETDIWVTAPVGWEVLENKFGKALVIQEPKPEKPVYDKFTYQRNITVAVSHQGTPIDDTTVEELRTKILESFGRYGKDFTLAENHEAFDFKGQGDGILIYSFLKINKVQLTQAHVFVSGADKSLLMTYTDLSDRFHADQETFAKVWATLTTAHIEGEAPQRFEEFLIPGVAVSSGLFLLILISVIRSIRGRLAYRDDEDYLSDEGEYAEYQDDTDDDEPSETSGLALTSW</sequence>
<evidence type="ECO:0000313" key="5">
    <source>
        <dbReference type="Proteomes" id="UP000192907"/>
    </source>
</evidence>
<feature type="chain" id="PRO_5012441502" evidence="3">
    <location>
        <begin position="24"/>
        <end position="266"/>
    </location>
</feature>
<evidence type="ECO:0000256" key="1">
    <source>
        <dbReference type="SAM" id="MobiDB-lite"/>
    </source>
</evidence>
<dbReference type="Proteomes" id="UP000192907">
    <property type="component" value="Unassembled WGS sequence"/>
</dbReference>
<proteinExistence type="predicted"/>
<feature type="compositionally biased region" description="Polar residues" evidence="1">
    <location>
        <begin position="257"/>
        <end position="266"/>
    </location>
</feature>